<dbReference type="Gene3D" id="3.60.15.10">
    <property type="entry name" value="Ribonuclease Z/Hydroxyacylglutathione hydrolase-like"/>
    <property type="match status" value="1"/>
</dbReference>
<dbReference type="InterPro" id="IPR050114">
    <property type="entry name" value="UPF0173_UPF0282_UlaG_hydrolase"/>
</dbReference>
<dbReference type="OrthoDB" id="9789133at2"/>
<protein>
    <submittedName>
        <fullName evidence="2">MBL fold metallo-hydrolase</fullName>
    </submittedName>
</protein>
<keyword evidence="3" id="KW-1185">Reference proteome</keyword>
<comment type="caution">
    <text evidence="2">The sequence shown here is derived from an EMBL/GenBank/DDBJ whole genome shotgun (WGS) entry which is preliminary data.</text>
</comment>
<feature type="domain" description="Metallo-beta-lactamase" evidence="1">
    <location>
        <begin position="23"/>
        <end position="215"/>
    </location>
</feature>
<reference evidence="2 3" key="1">
    <citation type="journal article" date="2015" name="Int. J. Syst. Evol. Microbiol.">
        <title>Mariniphaga sediminis sp. nov., isolated from coastal sediment.</title>
        <authorList>
            <person name="Wang F.Q."/>
            <person name="Shen Q.Y."/>
            <person name="Chen G.J."/>
            <person name="Du Z.J."/>
        </authorList>
    </citation>
    <scope>NUCLEOTIDE SEQUENCE [LARGE SCALE GENOMIC DNA]</scope>
    <source>
        <strain evidence="2 3">SY21</strain>
    </source>
</reference>
<dbReference type="PANTHER" id="PTHR43546:SF3">
    <property type="entry name" value="UPF0173 METAL-DEPENDENT HYDROLASE MJ1163"/>
    <property type="match status" value="1"/>
</dbReference>
<dbReference type="SUPFAM" id="SSF56281">
    <property type="entry name" value="Metallo-hydrolase/oxidoreductase"/>
    <property type="match status" value="1"/>
</dbReference>
<dbReference type="RefSeq" id="WP_119351036.1">
    <property type="nucleotide sequence ID" value="NZ_JBFHKJ010000473.1"/>
</dbReference>
<dbReference type="InterPro" id="IPR036866">
    <property type="entry name" value="RibonucZ/Hydroxyglut_hydro"/>
</dbReference>
<dbReference type="Proteomes" id="UP000266441">
    <property type="component" value="Unassembled WGS sequence"/>
</dbReference>
<gene>
    <name evidence="2" type="ORF">D1164_16705</name>
</gene>
<dbReference type="GO" id="GO:0016787">
    <property type="term" value="F:hydrolase activity"/>
    <property type="evidence" value="ECO:0007669"/>
    <property type="project" value="UniProtKB-KW"/>
</dbReference>
<organism evidence="2 3">
    <name type="scientific">Mariniphaga sediminis</name>
    <dbReference type="NCBI Taxonomy" id="1628158"/>
    <lineage>
        <taxon>Bacteria</taxon>
        <taxon>Pseudomonadati</taxon>
        <taxon>Bacteroidota</taxon>
        <taxon>Bacteroidia</taxon>
        <taxon>Marinilabiliales</taxon>
        <taxon>Prolixibacteraceae</taxon>
        <taxon>Mariniphaga</taxon>
    </lineage>
</organism>
<evidence type="ECO:0000313" key="3">
    <source>
        <dbReference type="Proteomes" id="UP000266441"/>
    </source>
</evidence>
<accession>A0A399CW91</accession>
<dbReference type="InterPro" id="IPR001279">
    <property type="entry name" value="Metallo-B-lactamas"/>
</dbReference>
<dbReference type="PANTHER" id="PTHR43546">
    <property type="entry name" value="UPF0173 METAL-DEPENDENT HYDROLASE MJ1163-RELATED"/>
    <property type="match status" value="1"/>
</dbReference>
<name>A0A399CW91_9BACT</name>
<sequence>MRLPEKMEHLSVGTNQIALFYLGQAGFCIKTPGNKLIVIDAYLSDACERMFGFKRMIPPVLEAEEMDADLYLSTHSHADHLDPDSLPVIAKNGKTFFIGPPDCEEGYISNNLPGSRYNILKEGEEWEGNGIRIKAVFADHGELAPDAVGLLIETGGVKIYHCGDTCFSPDKIKTSLNSDVDIMIAPINGQYGNMNAKEACSLAAIVKPKLVIACHFWMFLEHVCGGGLGDPATFIAESAGLPETVNARVMAPGELLIYPK</sequence>
<dbReference type="EMBL" id="QWET01000014">
    <property type="protein sequence ID" value="RIH63974.1"/>
    <property type="molecule type" value="Genomic_DNA"/>
</dbReference>
<keyword evidence="2" id="KW-0378">Hydrolase</keyword>
<proteinExistence type="predicted"/>
<dbReference type="SMART" id="SM00849">
    <property type="entry name" value="Lactamase_B"/>
    <property type="match status" value="1"/>
</dbReference>
<evidence type="ECO:0000259" key="1">
    <source>
        <dbReference type="SMART" id="SM00849"/>
    </source>
</evidence>
<evidence type="ECO:0000313" key="2">
    <source>
        <dbReference type="EMBL" id="RIH63974.1"/>
    </source>
</evidence>
<dbReference type="AlphaFoldDB" id="A0A399CW91"/>
<dbReference type="Pfam" id="PF13483">
    <property type="entry name" value="Lactamase_B_3"/>
    <property type="match status" value="1"/>
</dbReference>